<dbReference type="PANTHER" id="PTHR43285:SF2">
    <property type="entry name" value="ANTHRANILATE PHOSPHORIBOSYLTRANSFERASE"/>
    <property type="match status" value="1"/>
</dbReference>
<feature type="binding site" evidence="9">
    <location>
        <position position="80"/>
    </location>
    <ligand>
        <name>5-phospho-alpha-D-ribose 1-diphosphate</name>
        <dbReference type="ChEBI" id="CHEBI:58017"/>
    </ligand>
</feature>
<dbReference type="EC" id="2.4.2.18" evidence="9"/>
<dbReference type="Gene3D" id="3.40.1030.10">
    <property type="entry name" value="Nucleoside phosphorylase/phosphoribosyltransferase catalytic domain"/>
    <property type="match status" value="1"/>
</dbReference>
<dbReference type="Pfam" id="PF02885">
    <property type="entry name" value="Glycos_trans_3N"/>
    <property type="match status" value="1"/>
</dbReference>
<evidence type="ECO:0000313" key="12">
    <source>
        <dbReference type="EMBL" id="BAO00592.1"/>
    </source>
</evidence>
<feature type="binding site" evidence="9">
    <location>
        <begin position="83"/>
        <end position="84"/>
    </location>
    <ligand>
        <name>5-phospho-alpha-D-ribose 1-diphosphate</name>
        <dbReference type="ChEBI" id="CHEBI:58017"/>
    </ligand>
</feature>
<dbReference type="GO" id="GO:0005829">
    <property type="term" value="C:cytosol"/>
    <property type="evidence" value="ECO:0007669"/>
    <property type="project" value="TreeGrafter"/>
</dbReference>
<dbReference type="KEGG" id="hhs:HHS_06220"/>
<dbReference type="FunFam" id="3.40.1030.10:FF:000002">
    <property type="entry name" value="Anthranilate phosphoribosyltransferase"/>
    <property type="match status" value="1"/>
</dbReference>
<evidence type="ECO:0000259" key="10">
    <source>
        <dbReference type="Pfam" id="PF00591"/>
    </source>
</evidence>
<feature type="binding site" evidence="9">
    <location>
        <position position="225"/>
    </location>
    <ligand>
        <name>Mg(2+)</name>
        <dbReference type="ChEBI" id="CHEBI:18420"/>
        <label>2</label>
    </ligand>
</feature>
<protein>
    <recommendedName>
        <fullName evidence="9">Anthranilate phosphoribosyltransferase</fullName>
        <ecNumber evidence="9">2.4.2.18</ecNumber>
    </recommendedName>
</protein>
<keyword evidence="9" id="KW-0460">Magnesium</keyword>
<comment type="pathway">
    <text evidence="1 9">Amino-acid biosynthesis; L-tryptophan biosynthesis; L-tryptophan from chorismate: step 2/5.</text>
</comment>
<dbReference type="InterPro" id="IPR017459">
    <property type="entry name" value="Glycosyl_Trfase_fam3_N_dom"/>
</dbReference>
<dbReference type="PANTHER" id="PTHR43285">
    <property type="entry name" value="ANTHRANILATE PHOSPHORIBOSYLTRANSFERASE"/>
    <property type="match status" value="1"/>
</dbReference>
<name>U3U803_9GAMM</name>
<dbReference type="InterPro" id="IPR036320">
    <property type="entry name" value="Glycosyl_Trfase_fam3_N_dom_sf"/>
</dbReference>
<dbReference type="STRING" id="1235990.BMSBPS_0251"/>
<dbReference type="PATRIC" id="fig|1235990.3.peg.619"/>
<keyword evidence="3 9" id="KW-0328">Glycosyltransferase</keyword>
<feature type="binding site" evidence="9">
    <location>
        <position position="80"/>
    </location>
    <ligand>
        <name>anthranilate</name>
        <dbReference type="ChEBI" id="CHEBI:16567"/>
        <label>1</label>
    </ligand>
</feature>
<feature type="binding site" evidence="9">
    <location>
        <position position="166"/>
    </location>
    <ligand>
        <name>anthranilate</name>
        <dbReference type="ChEBI" id="CHEBI:16567"/>
        <label>2</label>
    </ligand>
</feature>
<keyword evidence="6 9" id="KW-0057">Aromatic amino acid biosynthesis</keyword>
<dbReference type="OrthoDB" id="9806430at2"/>
<dbReference type="Proteomes" id="UP000016900">
    <property type="component" value="Chromosome"/>
</dbReference>
<reference evidence="12 13" key="1">
    <citation type="submission" date="2012-10" db="EMBL/GenBank/DDBJ databases">
        <title>Genome sequence of the symbiont of the pentatomidae stink bug Halyomorpha halys.</title>
        <authorList>
            <person name="Kobayashi H."/>
            <person name="Fujii-Muramatsu R."/>
            <person name="Takeishi K."/>
            <person name="Noda H."/>
        </authorList>
    </citation>
    <scope>NUCLEOTIDE SEQUENCE [LARGE SCALE GENOMIC DNA]</scope>
</reference>
<keyword evidence="13" id="KW-1185">Reference proteome</keyword>
<comment type="cofactor">
    <cofactor evidence="9">
        <name>Mg(2+)</name>
        <dbReference type="ChEBI" id="CHEBI:18420"/>
    </cofactor>
    <text evidence="9">Binds 2 magnesium ions per monomer.</text>
</comment>
<dbReference type="SUPFAM" id="SSF47648">
    <property type="entry name" value="Nucleoside phosphorylase/phosphoribosyltransferase N-terminal domain"/>
    <property type="match status" value="1"/>
</dbReference>
<keyword evidence="4 9" id="KW-0808">Transferase</keyword>
<sequence length="334" mass="36387">MLQSILNKLYQCNSLSQSETYYLFKIIISGKLEPIQIAAALIAMKVRGENPEEIAGAASALLKHVKPFPRPDYIFADIVGSGGDHSNSINISTPSAFVAACCGMKIAKHNNRSISSKSGSSDLLEAFGINLDISPKQARQALDDLNVCFLFAPKYHAGFIHATPVRNKLKTPTMFNLIAPLINPAKPPLAMIGVYSPNLVLPIAETLKILGTYHRAIVVHGGGMDKVVLHSPTQVAELHNGKITTYQLNQEDFGFRAQNKKALQAGSTEKNRDILMRVLKGKGKLAHEQVIAVNVAMLLKIFGNEDLYDNAQYALEVIRSGQAYKRIIALAARG</sequence>
<evidence type="ECO:0000259" key="11">
    <source>
        <dbReference type="Pfam" id="PF02885"/>
    </source>
</evidence>
<dbReference type="GO" id="GO:0000162">
    <property type="term" value="P:L-tryptophan biosynthetic process"/>
    <property type="evidence" value="ECO:0007669"/>
    <property type="project" value="UniProtKB-UniRule"/>
</dbReference>
<dbReference type="InterPro" id="IPR035902">
    <property type="entry name" value="Nuc_phospho_transferase"/>
</dbReference>
<evidence type="ECO:0000256" key="4">
    <source>
        <dbReference type="ARBA" id="ARBA00022679"/>
    </source>
</evidence>
<dbReference type="GO" id="GO:0000287">
    <property type="term" value="F:magnesium ion binding"/>
    <property type="evidence" value="ECO:0007669"/>
    <property type="project" value="UniProtKB-UniRule"/>
</dbReference>
<evidence type="ECO:0000256" key="2">
    <source>
        <dbReference type="ARBA" id="ARBA00022605"/>
    </source>
</evidence>
<comment type="function">
    <text evidence="9">Catalyzes the transfer of the phosphoribosyl group of 5-phosphorylribose-1-pyrophosphate (PRPP) to anthranilate to yield N-(5'-phosphoribosyl)-anthranilate (PRA).</text>
</comment>
<evidence type="ECO:0000256" key="7">
    <source>
        <dbReference type="ARBA" id="ARBA00052328"/>
    </source>
</evidence>
<gene>
    <name evidence="9 12" type="primary">trpD</name>
    <name evidence="12" type="ORF">HHS_06220</name>
</gene>
<dbReference type="SUPFAM" id="SSF52418">
    <property type="entry name" value="Nucleoside phosphorylase/phosphoribosyltransferase catalytic domain"/>
    <property type="match status" value="1"/>
</dbReference>
<evidence type="ECO:0000256" key="1">
    <source>
        <dbReference type="ARBA" id="ARBA00004907"/>
    </source>
</evidence>
<proteinExistence type="inferred from homology"/>
<evidence type="ECO:0000256" key="3">
    <source>
        <dbReference type="ARBA" id="ARBA00022676"/>
    </source>
</evidence>
<feature type="domain" description="Glycosyl transferase family 3" evidence="10">
    <location>
        <begin position="74"/>
        <end position="324"/>
    </location>
</feature>
<dbReference type="AlphaFoldDB" id="U3U803"/>
<dbReference type="Pfam" id="PF00591">
    <property type="entry name" value="Glycos_transf_3"/>
    <property type="match status" value="1"/>
</dbReference>
<keyword evidence="9" id="KW-0479">Metal-binding</keyword>
<comment type="catalytic activity">
    <reaction evidence="7 9">
        <text>N-(5-phospho-beta-D-ribosyl)anthranilate + diphosphate = 5-phospho-alpha-D-ribose 1-diphosphate + anthranilate</text>
        <dbReference type="Rhea" id="RHEA:11768"/>
        <dbReference type="ChEBI" id="CHEBI:16567"/>
        <dbReference type="ChEBI" id="CHEBI:18277"/>
        <dbReference type="ChEBI" id="CHEBI:33019"/>
        <dbReference type="ChEBI" id="CHEBI:58017"/>
        <dbReference type="EC" id="2.4.2.18"/>
    </reaction>
</comment>
<feature type="binding site" evidence="9">
    <location>
        <begin position="90"/>
        <end position="93"/>
    </location>
    <ligand>
        <name>5-phospho-alpha-D-ribose 1-diphosphate</name>
        <dbReference type="ChEBI" id="CHEBI:58017"/>
    </ligand>
</feature>
<keyword evidence="5 9" id="KW-0822">Tryptophan biosynthesis</keyword>
<accession>U3U803</accession>
<dbReference type="InterPro" id="IPR005940">
    <property type="entry name" value="Anthranilate_Pribosyl_Tfrase"/>
</dbReference>
<dbReference type="Gene3D" id="1.20.970.10">
    <property type="entry name" value="Transferase, Pyrimidine Nucleoside Phosphorylase, Chain C"/>
    <property type="match status" value="1"/>
</dbReference>
<dbReference type="InterPro" id="IPR000312">
    <property type="entry name" value="Glycosyl_Trfase_fam3"/>
</dbReference>
<dbReference type="HAMAP" id="MF_00211">
    <property type="entry name" value="TrpD"/>
    <property type="match status" value="1"/>
</dbReference>
<dbReference type="EMBL" id="AP012554">
    <property type="protein sequence ID" value="BAO00592.1"/>
    <property type="molecule type" value="Genomic_DNA"/>
</dbReference>
<feature type="binding site" evidence="9">
    <location>
        <position position="120"/>
    </location>
    <ligand>
        <name>5-phospho-alpha-D-ribose 1-diphosphate</name>
        <dbReference type="ChEBI" id="CHEBI:58017"/>
    </ligand>
</feature>
<evidence type="ECO:0000256" key="5">
    <source>
        <dbReference type="ARBA" id="ARBA00022822"/>
    </source>
</evidence>
<comment type="similarity">
    <text evidence="8">In the C-terminal section; belongs to the anthranilate phosphoribosyltransferase family.</text>
</comment>
<dbReference type="GO" id="GO:0004048">
    <property type="term" value="F:anthranilate phosphoribosyltransferase activity"/>
    <property type="evidence" value="ECO:0007669"/>
    <property type="project" value="UniProtKB-UniRule"/>
</dbReference>
<evidence type="ECO:0000256" key="8">
    <source>
        <dbReference type="ARBA" id="ARBA00061188"/>
    </source>
</evidence>
<feature type="binding site" evidence="9">
    <location>
        <position position="92"/>
    </location>
    <ligand>
        <name>Mg(2+)</name>
        <dbReference type="ChEBI" id="CHEBI:18420"/>
        <label>1</label>
    </ligand>
</feature>
<feature type="binding site" evidence="9">
    <location>
        <begin position="108"/>
        <end position="116"/>
    </location>
    <ligand>
        <name>5-phospho-alpha-D-ribose 1-diphosphate</name>
        <dbReference type="ChEBI" id="CHEBI:58017"/>
    </ligand>
</feature>
<feature type="binding site" evidence="9">
    <location>
        <position position="88"/>
    </location>
    <ligand>
        <name>5-phospho-alpha-D-ribose 1-diphosphate</name>
        <dbReference type="ChEBI" id="CHEBI:58017"/>
    </ligand>
</feature>
<dbReference type="FunFam" id="1.20.970.10:FF:000003">
    <property type="entry name" value="Anthranilate phosphoribosyltransferase"/>
    <property type="match status" value="1"/>
</dbReference>
<evidence type="ECO:0000256" key="9">
    <source>
        <dbReference type="HAMAP-Rule" id="MF_00211"/>
    </source>
</evidence>
<evidence type="ECO:0000313" key="13">
    <source>
        <dbReference type="Proteomes" id="UP000016900"/>
    </source>
</evidence>
<evidence type="ECO:0000256" key="6">
    <source>
        <dbReference type="ARBA" id="ARBA00023141"/>
    </source>
</evidence>
<organism evidence="12 13">
    <name type="scientific">Candidatus Pantoea carbekii</name>
    <dbReference type="NCBI Taxonomy" id="1235990"/>
    <lineage>
        <taxon>Bacteria</taxon>
        <taxon>Pseudomonadati</taxon>
        <taxon>Pseudomonadota</taxon>
        <taxon>Gammaproteobacteria</taxon>
        <taxon>Enterobacterales</taxon>
        <taxon>Erwiniaceae</taxon>
        <taxon>Pantoea</taxon>
    </lineage>
</organism>
<comment type="subunit">
    <text evidence="9">Homodimer.</text>
</comment>
<dbReference type="NCBIfam" id="TIGR01245">
    <property type="entry name" value="trpD"/>
    <property type="match status" value="1"/>
</dbReference>
<dbReference type="UniPathway" id="UPA00035">
    <property type="reaction ID" value="UER00041"/>
</dbReference>
<comment type="similarity">
    <text evidence="9">Belongs to the anthranilate phosphoribosyltransferase family.</text>
</comment>
<dbReference type="eggNOG" id="COG0547">
    <property type="taxonomic scope" value="Bacteria"/>
</dbReference>
<feature type="domain" description="Glycosyl transferase family 3 N-terminal" evidence="11">
    <location>
        <begin position="3"/>
        <end position="64"/>
    </location>
</feature>
<keyword evidence="2 9" id="KW-0028">Amino-acid biosynthesis</keyword>
<feature type="binding site" evidence="9">
    <location>
        <position position="111"/>
    </location>
    <ligand>
        <name>anthranilate</name>
        <dbReference type="ChEBI" id="CHEBI:16567"/>
        <label>1</label>
    </ligand>
</feature>
<comment type="caution">
    <text evidence="9">Lacks conserved residue(s) required for the propagation of feature annotation.</text>
</comment>